<reference evidence="7" key="1">
    <citation type="journal article" date="2024" name="Algal Res.">
        <title>Biochemical, toxicological and genomic investigation of a high-biomass producing Limnothrix strain isolated from Italian shallow drinking water reservoir.</title>
        <authorList>
            <person name="Simonazzi M."/>
            <person name="Shishido T.K."/>
            <person name="Delbaje E."/>
            <person name="Wahlsten M."/>
            <person name="Fewer D.P."/>
            <person name="Sivonen K."/>
            <person name="Pezzolesi L."/>
            <person name="Pistocchi R."/>
        </authorList>
    </citation>
    <scope>NUCLEOTIDE SEQUENCE [LARGE SCALE GENOMIC DNA]</scope>
    <source>
        <strain evidence="7">LRLZ20PSL1</strain>
    </source>
</reference>
<evidence type="ECO:0000256" key="1">
    <source>
        <dbReference type="ARBA" id="ARBA00022475"/>
    </source>
</evidence>
<evidence type="ECO:0000256" key="5">
    <source>
        <dbReference type="ARBA" id="ARBA00023288"/>
    </source>
</evidence>
<name>A0ABW7CBU2_9CYAN</name>
<keyword evidence="5" id="KW-0449">Lipoprotein</keyword>
<protein>
    <submittedName>
        <fullName evidence="6">CsgG/HfaB family protein</fullName>
    </submittedName>
</protein>
<dbReference type="Proteomes" id="UP001604335">
    <property type="component" value="Unassembled WGS sequence"/>
</dbReference>
<proteinExistence type="predicted"/>
<dbReference type="Pfam" id="PF03783">
    <property type="entry name" value="CsgG"/>
    <property type="match status" value="1"/>
</dbReference>
<dbReference type="PANTHER" id="PTHR41164">
    <property type="entry name" value="CURLI PRODUCTION ASSEMBLY/TRANSPORT COMPONENT CSGG"/>
    <property type="match status" value="1"/>
</dbReference>
<keyword evidence="4" id="KW-0564">Palmitate</keyword>
<comment type="caution">
    <text evidence="6">The sequence shown here is derived from an EMBL/GenBank/DDBJ whole genome shotgun (WGS) entry which is preliminary data.</text>
</comment>
<dbReference type="Gene3D" id="3.40.50.10610">
    <property type="entry name" value="ABC-type transport auxiliary lipoprotein component"/>
    <property type="match status" value="1"/>
</dbReference>
<dbReference type="PANTHER" id="PTHR41164:SF1">
    <property type="entry name" value="CURLI PRODUCTION ASSEMBLY_TRANSPORT COMPONENT CSGG"/>
    <property type="match status" value="1"/>
</dbReference>
<keyword evidence="1" id="KW-1003">Cell membrane</keyword>
<keyword evidence="7" id="KW-1185">Reference proteome</keyword>
<gene>
    <name evidence="6" type="ORF">VPK24_11850</name>
</gene>
<organism evidence="6 7">
    <name type="scientific">Limnothrix redekei LRLZ20PSL1</name>
    <dbReference type="NCBI Taxonomy" id="3112953"/>
    <lineage>
        <taxon>Bacteria</taxon>
        <taxon>Bacillati</taxon>
        <taxon>Cyanobacteriota</taxon>
        <taxon>Cyanophyceae</taxon>
        <taxon>Pseudanabaenales</taxon>
        <taxon>Pseudanabaenaceae</taxon>
        <taxon>Limnothrix</taxon>
    </lineage>
</organism>
<sequence>MAQAQHPSPNIDLEITVSQAAPDGSVEVLRDPNLRKLKVAVLDFSFGSSSGGFSSFSGGTLSTTDTTNIARGVSDMLADRLIRDGRYSVVERSILERSLQSQNTGSSSASFDPALLTKLGGTLGLDGIIVGTITKFDVSVRESGFNILGIGSRKKKVSVEVQLNARLISIETGETLATSEGSGKTEEEGSGFSIDGLFASANDTSNAQALVSKATNDAIDNIIKGMDGVYNQLAALPPPVPSVESIVSDVFGRSVILNRGSSHGYRRGMRISIERLVREVKDPQTGAVIRRVTQPAAMLELTEVDEVSSVGVLAPNSNYQPKVGDIAKPIR</sequence>
<evidence type="ECO:0000256" key="4">
    <source>
        <dbReference type="ARBA" id="ARBA00023139"/>
    </source>
</evidence>
<accession>A0ABW7CBU2</accession>
<keyword evidence="3" id="KW-0472">Membrane</keyword>
<dbReference type="EMBL" id="JAZAQF010000069">
    <property type="protein sequence ID" value="MFG3818333.1"/>
    <property type="molecule type" value="Genomic_DNA"/>
</dbReference>
<evidence type="ECO:0000313" key="7">
    <source>
        <dbReference type="Proteomes" id="UP001604335"/>
    </source>
</evidence>
<evidence type="ECO:0000256" key="3">
    <source>
        <dbReference type="ARBA" id="ARBA00023136"/>
    </source>
</evidence>
<evidence type="ECO:0000256" key="2">
    <source>
        <dbReference type="ARBA" id="ARBA00022729"/>
    </source>
</evidence>
<dbReference type="InterPro" id="IPR005534">
    <property type="entry name" value="Curli_assmbl/transp-comp_CsgG"/>
</dbReference>
<keyword evidence="2" id="KW-0732">Signal</keyword>
<evidence type="ECO:0000313" key="6">
    <source>
        <dbReference type="EMBL" id="MFG3818333.1"/>
    </source>
</evidence>